<comment type="caution">
    <text evidence="1">The sequence shown here is derived from an EMBL/GenBank/DDBJ whole genome shotgun (WGS) entry which is preliminary data.</text>
</comment>
<protein>
    <recommendedName>
        <fullName evidence="3">DUF3821 domain-containing protein</fullName>
    </recommendedName>
</protein>
<proteinExistence type="predicted"/>
<evidence type="ECO:0008006" key="3">
    <source>
        <dbReference type="Google" id="ProtNLM"/>
    </source>
</evidence>
<organism evidence="1 2">
    <name type="scientific">Methanospirillum lacunae</name>
    <dbReference type="NCBI Taxonomy" id="668570"/>
    <lineage>
        <taxon>Archaea</taxon>
        <taxon>Methanobacteriati</taxon>
        <taxon>Methanobacteriota</taxon>
        <taxon>Stenosarchaea group</taxon>
        <taxon>Methanomicrobia</taxon>
        <taxon>Methanomicrobiales</taxon>
        <taxon>Methanospirillaceae</taxon>
        <taxon>Methanospirillum</taxon>
    </lineage>
</organism>
<accession>A0A2V2MWC2</accession>
<evidence type="ECO:0000313" key="2">
    <source>
        <dbReference type="Proteomes" id="UP000245657"/>
    </source>
</evidence>
<keyword evidence="2" id="KW-1185">Reference proteome</keyword>
<evidence type="ECO:0000313" key="1">
    <source>
        <dbReference type="EMBL" id="PWR71689.1"/>
    </source>
</evidence>
<reference evidence="1 2" key="1">
    <citation type="submission" date="2018-05" db="EMBL/GenBank/DDBJ databases">
        <title>Draft genome of Methanospirillum lacunae Ki8-1.</title>
        <authorList>
            <person name="Dueholm M.S."/>
            <person name="Nielsen P.H."/>
            <person name="Bakmann L.F."/>
            <person name="Otzen D.E."/>
        </authorList>
    </citation>
    <scope>NUCLEOTIDE SEQUENCE [LARGE SCALE GENOMIC DNA]</scope>
    <source>
        <strain evidence="1 2">Ki8-1</strain>
    </source>
</reference>
<dbReference type="EMBL" id="QGMY01000008">
    <property type="protein sequence ID" value="PWR71689.1"/>
    <property type="molecule type" value="Genomic_DNA"/>
</dbReference>
<dbReference type="Proteomes" id="UP000245657">
    <property type="component" value="Unassembled WGS sequence"/>
</dbReference>
<name>A0A2V2MWC2_9EURY</name>
<gene>
    <name evidence="1" type="ORF">DK846_12655</name>
</gene>
<dbReference type="AlphaFoldDB" id="A0A2V2MWC2"/>
<sequence length="276" mass="29787">MISPAFAGTGVTISADGNQSYYLGEKVVLRGQNTDSNTTYLFLTGPNRQDKGVKLTSPDNAVVSGNPDSFTEVKTKPDKTWEYSIYTANLPFDAGSYSIYAESQPNAKDQLGPEASQINLIIKKPYIMADISPLSVNGQLFTVNGTAIGIPPAVQIWILGDNYVFNTTIPVNPDASFTFNADATVSEKIPKGQNYLIVQHPMADNQFDLVISGDYVHNLKLNNSTILFKLIGPGSLQGSNAANALISAFHDGMANDPTLIDDTFAIIPFTVGDLRR</sequence>